<name>A0A2N5UR41_9BASI</name>
<evidence type="ECO:0000313" key="2">
    <source>
        <dbReference type="EMBL" id="PLW40107.1"/>
    </source>
</evidence>
<reference evidence="2 3" key="1">
    <citation type="submission" date="2017-11" db="EMBL/GenBank/DDBJ databases">
        <title>De novo assembly and phasing of dikaryotic genomes from two isolates of Puccinia coronata f. sp. avenae, the causal agent of oat crown rust.</title>
        <authorList>
            <person name="Miller M.E."/>
            <person name="Zhang Y."/>
            <person name="Omidvar V."/>
            <person name="Sperschneider J."/>
            <person name="Schwessinger B."/>
            <person name="Raley C."/>
            <person name="Palmer J.M."/>
            <person name="Garnica D."/>
            <person name="Upadhyaya N."/>
            <person name="Rathjen J."/>
            <person name="Taylor J.M."/>
            <person name="Park R.F."/>
            <person name="Dodds P.N."/>
            <person name="Hirsch C.D."/>
            <person name="Kianian S.F."/>
            <person name="Figueroa M."/>
        </authorList>
    </citation>
    <scope>NUCLEOTIDE SEQUENCE [LARGE SCALE GENOMIC DNA]</scope>
    <source>
        <strain evidence="2">12SD80</strain>
    </source>
</reference>
<evidence type="ECO:0000313" key="3">
    <source>
        <dbReference type="Proteomes" id="UP000235392"/>
    </source>
</evidence>
<accession>A0A2N5UR41</accession>
<organism evidence="2 3">
    <name type="scientific">Puccinia coronata f. sp. avenae</name>
    <dbReference type="NCBI Taxonomy" id="200324"/>
    <lineage>
        <taxon>Eukaryota</taxon>
        <taxon>Fungi</taxon>
        <taxon>Dikarya</taxon>
        <taxon>Basidiomycota</taxon>
        <taxon>Pucciniomycotina</taxon>
        <taxon>Pucciniomycetes</taxon>
        <taxon>Pucciniales</taxon>
        <taxon>Pucciniaceae</taxon>
        <taxon>Puccinia</taxon>
    </lineage>
</organism>
<protein>
    <submittedName>
        <fullName evidence="2">Uncharacterized protein</fullName>
    </submittedName>
</protein>
<proteinExistence type="predicted"/>
<dbReference type="Proteomes" id="UP000235392">
    <property type="component" value="Unassembled WGS sequence"/>
</dbReference>
<evidence type="ECO:0000256" key="1">
    <source>
        <dbReference type="SAM" id="MobiDB-lite"/>
    </source>
</evidence>
<dbReference type="EMBL" id="PGCI01000106">
    <property type="protein sequence ID" value="PLW40107.1"/>
    <property type="molecule type" value="Genomic_DNA"/>
</dbReference>
<comment type="caution">
    <text evidence="2">The sequence shown here is derived from an EMBL/GenBank/DDBJ whole genome shotgun (WGS) entry which is preliminary data.</text>
</comment>
<dbReference type="AlphaFoldDB" id="A0A2N5UR41"/>
<feature type="region of interest" description="Disordered" evidence="1">
    <location>
        <begin position="1"/>
        <end position="56"/>
    </location>
</feature>
<gene>
    <name evidence="2" type="ORF">PCASD_07844</name>
</gene>
<feature type="compositionally biased region" description="Low complexity" evidence="1">
    <location>
        <begin position="26"/>
        <end position="40"/>
    </location>
</feature>
<sequence>MQKNNNPSVVIDPPTPDGKKSRKKTSPPSTQTSPPSDQQSNASSDQLHNPSLVAKNSSDNWQLPVAMSQEFSTFIDHGCTLDKQGYPLFPNRSTTYVLPAGAEIENFGKEECNYTGPPPTGVGKIDKLLSRNPTCPGLAGRCPGKVYLQRCTQAKCRFDFHKSGWALMRHRGFHDHPWPTRKKPDPLALKELKSEMEKNPKLTALQLKIGNPSATNEQFENVEAIHKSLGNGDCLRYYRRLIVDEINEEPEKKGSKGASGAGGDKFLMDMFQWDQKGMHIISNSFRRGHEHFTFQTLWMSERLLDRCEDGNKLYSGGLISDVTYRFFSSGYLLTTSMYCDDIGRWIPVQLSWIRGLSEE</sequence>
<feature type="compositionally biased region" description="Polar residues" evidence="1">
    <location>
        <begin position="41"/>
        <end position="56"/>
    </location>
</feature>